<name>A0A915JT86_ROMCU</name>
<feature type="compositionally biased region" description="Basic and acidic residues" evidence="1">
    <location>
        <begin position="37"/>
        <end position="66"/>
    </location>
</feature>
<sequence length="227" mass="25058">MKTSRISTSVAGSESEPAADDRSTCSRRKKHRRHECCKHMGAKDPSNEQSRRRPRDVKRADDDRQKRQAQKIVQVGNDLASSDSAPDVRPRRPLPPGAVPVLPPGTISIPQNIVIPGATDGQHSTQPQKYHINSEITIRYDRKDDDGDENEQRRRFQHLHKNQSNMIASNINDSGDFSSVREGQRSTPSTMPVGSTMGSGSNMAIRNARGTFSGVNGESKRYASTAV</sequence>
<organism evidence="2 3">
    <name type="scientific">Romanomermis culicivorax</name>
    <name type="common">Nematode worm</name>
    <dbReference type="NCBI Taxonomy" id="13658"/>
    <lineage>
        <taxon>Eukaryota</taxon>
        <taxon>Metazoa</taxon>
        <taxon>Ecdysozoa</taxon>
        <taxon>Nematoda</taxon>
        <taxon>Enoplea</taxon>
        <taxon>Dorylaimia</taxon>
        <taxon>Mermithida</taxon>
        <taxon>Mermithoidea</taxon>
        <taxon>Mermithidae</taxon>
        <taxon>Romanomermis</taxon>
    </lineage>
</organism>
<evidence type="ECO:0000313" key="2">
    <source>
        <dbReference type="Proteomes" id="UP000887565"/>
    </source>
</evidence>
<feature type="compositionally biased region" description="Basic residues" evidence="1">
    <location>
        <begin position="25"/>
        <end position="36"/>
    </location>
</feature>
<feature type="compositionally biased region" description="Polar residues" evidence="1">
    <location>
        <begin position="168"/>
        <end position="177"/>
    </location>
</feature>
<feature type="region of interest" description="Disordered" evidence="1">
    <location>
        <begin position="168"/>
        <end position="201"/>
    </location>
</feature>
<dbReference type="Proteomes" id="UP000887565">
    <property type="component" value="Unplaced"/>
</dbReference>
<feature type="region of interest" description="Disordered" evidence="1">
    <location>
        <begin position="1"/>
        <end position="105"/>
    </location>
</feature>
<reference evidence="3" key="1">
    <citation type="submission" date="2022-11" db="UniProtKB">
        <authorList>
            <consortium name="WormBaseParasite"/>
        </authorList>
    </citation>
    <scope>IDENTIFICATION</scope>
</reference>
<protein>
    <submittedName>
        <fullName evidence="3">Uncharacterized protein</fullName>
    </submittedName>
</protein>
<keyword evidence="2" id="KW-1185">Reference proteome</keyword>
<evidence type="ECO:0000313" key="3">
    <source>
        <dbReference type="WBParaSite" id="nRc.2.0.1.t29323-RA"/>
    </source>
</evidence>
<dbReference type="WBParaSite" id="nRc.2.0.1.t29323-RA">
    <property type="protein sequence ID" value="nRc.2.0.1.t29323-RA"/>
    <property type="gene ID" value="nRc.2.0.1.g29323"/>
</dbReference>
<feature type="compositionally biased region" description="Polar residues" evidence="1">
    <location>
        <begin position="185"/>
        <end position="201"/>
    </location>
</feature>
<dbReference type="AlphaFoldDB" id="A0A915JT86"/>
<proteinExistence type="predicted"/>
<feature type="compositionally biased region" description="Pro residues" evidence="1">
    <location>
        <begin position="93"/>
        <end position="103"/>
    </location>
</feature>
<accession>A0A915JT86</accession>
<evidence type="ECO:0000256" key="1">
    <source>
        <dbReference type="SAM" id="MobiDB-lite"/>
    </source>
</evidence>
<feature type="compositionally biased region" description="Polar residues" evidence="1">
    <location>
        <begin position="1"/>
        <end position="12"/>
    </location>
</feature>